<feature type="region of interest" description="Disordered" evidence="1">
    <location>
        <begin position="26"/>
        <end position="73"/>
    </location>
</feature>
<dbReference type="EMBL" id="RJNR01000003">
    <property type="protein sequence ID" value="RSI84040.1"/>
    <property type="molecule type" value="Genomic_DNA"/>
</dbReference>
<sequence length="254" mass="28888">MKKFLMIFSAILTVFVLASCGANKKDEKIEPSATQSSSTKEEQKESSTKSESQTSTSSSMATPPTTMETKSETGKDLYKEVIERYNHYTDLLKQGNREDLYEENKQHKIASDEYGLIFSRMDYKNAPDWKYVIADLNKDGQDELLIGDEKFVSAIYYLENKQPKLLHTAYVASAGGFRSSLVIYENGQVRYADWQSTRPEMNLSLYAFNKDGVQKIKEGIFQIGSDQKPEQILGISSNELDLAKFEWKEFAPVN</sequence>
<evidence type="ECO:0000313" key="4">
    <source>
        <dbReference type="EMBL" id="RSI84040.1"/>
    </source>
</evidence>
<keyword evidence="2" id="KW-0732">Signal</keyword>
<feature type="chain" id="PRO_5038236061" description="Lipoprotein" evidence="2">
    <location>
        <begin position="19"/>
        <end position="254"/>
    </location>
</feature>
<evidence type="ECO:0000313" key="5">
    <source>
        <dbReference type="Proteomes" id="UP000277742"/>
    </source>
</evidence>
<evidence type="ECO:0000313" key="6">
    <source>
        <dbReference type="Proteomes" id="UP000278653"/>
    </source>
</evidence>
<dbReference type="Proteomes" id="UP000277742">
    <property type="component" value="Unassembled WGS sequence"/>
</dbReference>
<dbReference type="PROSITE" id="PS51257">
    <property type="entry name" value="PROKAR_LIPOPROTEIN"/>
    <property type="match status" value="1"/>
</dbReference>
<feature type="compositionally biased region" description="Basic and acidic residues" evidence="1">
    <location>
        <begin position="39"/>
        <end position="48"/>
    </location>
</feature>
<comment type="caution">
    <text evidence="3">The sequence shown here is derived from an EMBL/GenBank/DDBJ whole genome shotgun (WGS) entry which is preliminary data.</text>
</comment>
<dbReference type="AlphaFoldDB" id="A0A3R9PG42"/>
<evidence type="ECO:0000313" key="3">
    <source>
        <dbReference type="EMBL" id="RSI60458.1"/>
    </source>
</evidence>
<dbReference type="Proteomes" id="UP000278653">
    <property type="component" value="Unassembled WGS sequence"/>
</dbReference>
<feature type="signal peptide" evidence="2">
    <location>
        <begin position="1"/>
        <end position="18"/>
    </location>
</feature>
<organism evidence="3 6">
    <name type="scientific">Streptococcus mitis</name>
    <dbReference type="NCBI Taxonomy" id="28037"/>
    <lineage>
        <taxon>Bacteria</taxon>
        <taxon>Bacillati</taxon>
        <taxon>Bacillota</taxon>
        <taxon>Bacilli</taxon>
        <taxon>Lactobacillales</taxon>
        <taxon>Streptococcaceae</taxon>
        <taxon>Streptococcus</taxon>
        <taxon>Streptococcus mitis group</taxon>
    </lineage>
</organism>
<dbReference type="RefSeq" id="WP_094753187.1">
    <property type="nucleotide sequence ID" value="NZ_JALDTY010000002.1"/>
</dbReference>
<accession>A0A3R9PG42</accession>
<dbReference type="EMBL" id="RJNH01000009">
    <property type="protein sequence ID" value="RSI60458.1"/>
    <property type="molecule type" value="Genomic_DNA"/>
</dbReference>
<proteinExistence type="predicted"/>
<gene>
    <name evidence="4" type="ORF">D8855_03705</name>
    <name evidence="3" type="ORF">D8865_07545</name>
</gene>
<feature type="compositionally biased region" description="Low complexity" evidence="1">
    <location>
        <begin position="49"/>
        <end position="59"/>
    </location>
</feature>
<name>A0A3R9PG42_STRMT</name>
<evidence type="ECO:0008006" key="7">
    <source>
        <dbReference type="Google" id="ProtNLM"/>
    </source>
</evidence>
<evidence type="ECO:0000256" key="1">
    <source>
        <dbReference type="SAM" id="MobiDB-lite"/>
    </source>
</evidence>
<evidence type="ECO:0000256" key="2">
    <source>
        <dbReference type="SAM" id="SignalP"/>
    </source>
</evidence>
<protein>
    <recommendedName>
        <fullName evidence="7">Lipoprotein</fullName>
    </recommendedName>
</protein>
<reference evidence="5 6" key="1">
    <citation type="submission" date="2018-11" db="EMBL/GenBank/DDBJ databases">
        <title>Species Designations Belie Phenotypic and Genotypic Heterogeneity in Oral Streptococci.</title>
        <authorList>
            <person name="Velsko I."/>
        </authorList>
    </citation>
    <scope>NUCLEOTIDE SEQUENCE [LARGE SCALE GENOMIC DNA]</scope>
    <source>
        <strain evidence="4 5">BCA12</strain>
        <strain evidence="3 6">BCC15</strain>
    </source>
</reference>